<keyword evidence="1" id="KW-0812">Transmembrane</keyword>
<evidence type="ECO:0000313" key="2">
    <source>
        <dbReference type="EMBL" id="TYG51748.1"/>
    </source>
</evidence>
<dbReference type="Proteomes" id="UP000323506">
    <property type="component" value="Chromosome D10"/>
</dbReference>
<name>A0A5D2B5I7_GOSDA</name>
<feature type="transmembrane region" description="Helical" evidence="1">
    <location>
        <begin position="20"/>
        <end position="42"/>
    </location>
</feature>
<keyword evidence="1" id="KW-1133">Transmembrane helix</keyword>
<evidence type="ECO:0000313" key="3">
    <source>
        <dbReference type="Proteomes" id="UP000323506"/>
    </source>
</evidence>
<sequence length="80" mass="9415">MEENVNDGYVEKKRNLVYVIHGYLIIHLYVGIRHLGLSFLLLKQVRSRLSRFITFWLCSVKKKKTEGGKLSVIDHSQKRN</sequence>
<evidence type="ECO:0000256" key="1">
    <source>
        <dbReference type="SAM" id="Phobius"/>
    </source>
</evidence>
<dbReference type="AlphaFoldDB" id="A0A5D2B5I7"/>
<organism evidence="2 3">
    <name type="scientific">Gossypium darwinii</name>
    <name type="common">Darwin's cotton</name>
    <name type="synonym">Gossypium barbadense var. darwinii</name>
    <dbReference type="NCBI Taxonomy" id="34276"/>
    <lineage>
        <taxon>Eukaryota</taxon>
        <taxon>Viridiplantae</taxon>
        <taxon>Streptophyta</taxon>
        <taxon>Embryophyta</taxon>
        <taxon>Tracheophyta</taxon>
        <taxon>Spermatophyta</taxon>
        <taxon>Magnoliopsida</taxon>
        <taxon>eudicotyledons</taxon>
        <taxon>Gunneridae</taxon>
        <taxon>Pentapetalae</taxon>
        <taxon>rosids</taxon>
        <taxon>malvids</taxon>
        <taxon>Malvales</taxon>
        <taxon>Malvaceae</taxon>
        <taxon>Malvoideae</taxon>
        <taxon>Gossypium</taxon>
    </lineage>
</organism>
<accession>A0A5D2B5I7</accession>
<reference evidence="2 3" key="1">
    <citation type="submission" date="2019-06" db="EMBL/GenBank/DDBJ databases">
        <title>WGS assembly of Gossypium darwinii.</title>
        <authorList>
            <person name="Chen Z.J."/>
            <person name="Sreedasyam A."/>
            <person name="Ando A."/>
            <person name="Song Q."/>
            <person name="De L."/>
            <person name="Hulse-Kemp A."/>
            <person name="Ding M."/>
            <person name="Ye W."/>
            <person name="Kirkbride R."/>
            <person name="Jenkins J."/>
            <person name="Plott C."/>
            <person name="Lovell J."/>
            <person name="Lin Y.-M."/>
            <person name="Vaughn R."/>
            <person name="Liu B."/>
            <person name="Li W."/>
            <person name="Simpson S."/>
            <person name="Scheffler B."/>
            <person name="Saski C."/>
            <person name="Grover C."/>
            <person name="Hu G."/>
            <person name="Conover J."/>
            <person name="Carlson J."/>
            <person name="Shu S."/>
            <person name="Boston L."/>
            <person name="Williams M."/>
            <person name="Peterson D."/>
            <person name="Mcgee K."/>
            <person name="Jones D."/>
            <person name="Wendel J."/>
            <person name="Stelly D."/>
            <person name="Grimwood J."/>
            <person name="Schmutz J."/>
        </authorList>
    </citation>
    <scope>NUCLEOTIDE SEQUENCE [LARGE SCALE GENOMIC DNA]</scope>
    <source>
        <strain evidence="2">1808015.09</strain>
    </source>
</reference>
<keyword evidence="3" id="KW-1185">Reference proteome</keyword>
<protein>
    <submittedName>
        <fullName evidence="2">Uncharacterized protein</fullName>
    </submittedName>
</protein>
<keyword evidence="1" id="KW-0472">Membrane</keyword>
<proteinExistence type="predicted"/>
<gene>
    <name evidence="2" type="ORF">ES288_D10G284800v1</name>
</gene>
<dbReference type="EMBL" id="CM017710">
    <property type="protein sequence ID" value="TYG51748.1"/>
    <property type="molecule type" value="Genomic_DNA"/>
</dbReference>